<protein>
    <submittedName>
        <fullName evidence="3">Helix-turn-helix domain-containing protein</fullName>
    </submittedName>
</protein>
<evidence type="ECO:0000256" key="1">
    <source>
        <dbReference type="SAM" id="MobiDB-lite"/>
    </source>
</evidence>
<accession>A0ABY6IIA6</accession>
<dbReference type="Gene3D" id="1.10.260.40">
    <property type="entry name" value="lambda repressor-like DNA-binding domains"/>
    <property type="match status" value="1"/>
</dbReference>
<dbReference type="EMBL" id="CP107567">
    <property type="protein sequence ID" value="UYQ66748.1"/>
    <property type="molecule type" value="Genomic_DNA"/>
</dbReference>
<dbReference type="InterPro" id="IPR043917">
    <property type="entry name" value="DUF5753"/>
</dbReference>
<keyword evidence="4" id="KW-1185">Reference proteome</keyword>
<dbReference type="RefSeq" id="WP_264250387.1">
    <property type="nucleotide sequence ID" value="NZ_CP107567.1"/>
</dbReference>
<evidence type="ECO:0000259" key="2">
    <source>
        <dbReference type="PROSITE" id="PS50943"/>
    </source>
</evidence>
<dbReference type="Pfam" id="PF13560">
    <property type="entry name" value="HTH_31"/>
    <property type="match status" value="1"/>
</dbReference>
<dbReference type="Proteomes" id="UP001163878">
    <property type="component" value="Chromosome"/>
</dbReference>
<evidence type="ECO:0000313" key="4">
    <source>
        <dbReference type="Proteomes" id="UP001163878"/>
    </source>
</evidence>
<dbReference type="SUPFAM" id="SSF47413">
    <property type="entry name" value="lambda repressor-like DNA-binding domains"/>
    <property type="match status" value="1"/>
</dbReference>
<dbReference type="InterPro" id="IPR010982">
    <property type="entry name" value="Lambda_DNA-bd_dom_sf"/>
</dbReference>
<organism evidence="3 4">
    <name type="scientific">Streptomyces peucetius</name>
    <dbReference type="NCBI Taxonomy" id="1950"/>
    <lineage>
        <taxon>Bacteria</taxon>
        <taxon>Bacillati</taxon>
        <taxon>Actinomycetota</taxon>
        <taxon>Actinomycetes</taxon>
        <taxon>Kitasatosporales</taxon>
        <taxon>Streptomycetaceae</taxon>
        <taxon>Streptomyces</taxon>
    </lineage>
</organism>
<dbReference type="PROSITE" id="PS50943">
    <property type="entry name" value="HTH_CROC1"/>
    <property type="match status" value="1"/>
</dbReference>
<name>A0ABY6IIA6_STRPE</name>
<sequence length="290" mass="32099">MSDAGNGRRPEPPEDEDGDGASDLFRAIGRQVRLLRERAGLTQRELGDRLGYGEDLISSLERGRRTPQPEFLAAADDLLGAGGLLRAATEDVQRAKARARVKHPAWFRDYAQLESKAVEISFFSTVTVPGLLQTEAYARTTFLVRQPLLDEATIEQRVAARLARQEILTLWPSPMVSAVIDESVLRRMTGGDAVRREQLRQLLRLGRLRSTTVQVLPMSCEDHAALEGPFILLAPKGKPPVAYVEVQSVNRLITDPEEVRILAARYGCVRGQALSPHESLVLIEKMLGDS</sequence>
<proteinExistence type="predicted"/>
<evidence type="ECO:0000313" key="3">
    <source>
        <dbReference type="EMBL" id="UYQ66748.1"/>
    </source>
</evidence>
<reference evidence="3" key="1">
    <citation type="submission" date="2022-10" db="EMBL/GenBank/DDBJ databases">
        <title>Cytochrome P450 Catalyzes Benzene Ring Formation in the Biosynthesis of Trialkyl-Substituted Aromatic Polyketides.</title>
        <authorList>
            <person name="Zhao E."/>
            <person name="Ge H."/>
        </authorList>
    </citation>
    <scope>NUCLEOTIDE SEQUENCE</scope>
    <source>
        <strain evidence="3">NA0869</strain>
    </source>
</reference>
<feature type="compositionally biased region" description="Basic and acidic residues" evidence="1">
    <location>
        <begin position="1"/>
        <end position="12"/>
    </location>
</feature>
<dbReference type="CDD" id="cd00093">
    <property type="entry name" value="HTH_XRE"/>
    <property type="match status" value="1"/>
</dbReference>
<feature type="region of interest" description="Disordered" evidence="1">
    <location>
        <begin position="1"/>
        <end position="22"/>
    </location>
</feature>
<gene>
    <name evidence="3" type="ORF">OGH68_31925</name>
</gene>
<feature type="domain" description="HTH cro/C1-type" evidence="2">
    <location>
        <begin position="32"/>
        <end position="85"/>
    </location>
</feature>
<dbReference type="SMART" id="SM00530">
    <property type="entry name" value="HTH_XRE"/>
    <property type="match status" value="1"/>
</dbReference>
<dbReference type="InterPro" id="IPR001387">
    <property type="entry name" value="Cro/C1-type_HTH"/>
</dbReference>
<dbReference type="Pfam" id="PF19054">
    <property type="entry name" value="DUF5753"/>
    <property type="match status" value="1"/>
</dbReference>